<dbReference type="InterPro" id="IPR041118">
    <property type="entry name" value="Rx_N"/>
</dbReference>
<comment type="caution">
    <text evidence="11">The sequence shown here is derived from an EMBL/GenBank/DDBJ whole genome shotgun (WGS) entry which is preliminary data.</text>
</comment>
<evidence type="ECO:0000313" key="12">
    <source>
        <dbReference type="Proteomes" id="UP001054889"/>
    </source>
</evidence>
<evidence type="ECO:0000313" key="11">
    <source>
        <dbReference type="EMBL" id="GJN06727.1"/>
    </source>
</evidence>
<keyword evidence="7" id="KW-0732">Signal</keyword>
<dbReference type="InterPro" id="IPR058922">
    <property type="entry name" value="WHD_DRP"/>
</dbReference>
<dbReference type="PANTHER" id="PTHR36766">
    <property type="entry name" value="PLANT BROAD-SPECTRUM MILDEW RESISTANCE PROTEIN RPW8"/>
    <property type="match status" value="1"/>
</dbReference>
<dbReference type="AlphaFoldDB" id="A0AAV5D900"/>
<keyword evidence="5" id="KW-0611">Plant defense</keyword>
<dbReference type="Proteomes" id="UP001054889">
    <property type="component" value="Unassembled WGS sequence"/>
</dbReference>
<keyword evidence="12" id="KW-1185">Reference proteome</keyword>
<dbReference type="Gene3D" id="1.20.5.4130">
    <property type="match status" value="1"/>
</dbReference>
<dbReference type="InterPro" id="IPR042197">
    <property type="entry name" value="Apaf_helical"/>
</dbReference>
<feature type="domain" description="Disease resistance N-terminal" evidence="9">
    <location>
        <begin position="13"/>
        <end position="90"/>
    </location>
</feature>
<feature type="chain" id="PRO_5043607575" evidence="7">
    <location>
        <begin position="18"/>
        <end position="357"/>
    </location>
</feature>
<dbReference type="SUPFAM" id="SSF52540">
    <property type="entry name" value="P-loop containing nucleoside triphosphate hydrolases"/>
    <property type="match status" value="1"/>
</dbReference>
<protein>
    <submittedName>
        <fullName evidence="11">Uncharacterized protein</fullName>
    </submittedName>
</protein>
<evidence type="ECO:0000256" key="1">
    <source>
        <dbReference type="ARBA" id="ARBA00008894"/>
    </source>
</evidence>
<evidence type="ECO:0000256" key="4">
    <source>
        <dbReference type="ARBA" id="ARBA00022741"/>
    </source>
</evidence>
<dbReference type="Pfam" id="PF00931">
    <property type="entry name" value="NB-ARC"/>
    <property type="match status" value="1"/>
</dbReference>
<evidence type="ECO:0000259" key="9">
    <source>
        <dbReference type="Pfam" id="PF18052"/>
    </source>
</evidence>
<feature type="domain" description="Disease resistance protein winged helix" evidence="10">
    <location>
        <begin position="303"/>
        <end position="352"/>
    </location>
</feature>
<evidence type="ECO:0000256" key="6">
    <source>
        <dbReference type="ARBA" id="ARBA00022840"/>
    </source>
</evidence>
<evidence type="ECO:0000256" key="5">
    <source>
        <dbReference type="ARBA" id="ARBA00022821"/>
    </source>
</evidence>
<reference evidence="11" key="1">
    <citation type="journal article" date="2018" name="DNA Res.">
        <title>Multiple hybrid de novo genome assembly of finger millet, an orphan allotetraploid crop.</title>
        <authorList>
            <person name="Hatakeyama M."/>
            <person name="Aluri S."/>
            <person name="Balachadran M.T."/>
            <person name="Sivarajan S.R."/>
            <person name="Patrignani A."/>
            <person name="Gruter S."/>
            <person name="Poveda L."/>
            <person name="Shimizu-Inatsugi R."/>
            <person name="Baeten J."/>
            <person name="Francoijs K.J."/>
            <person name="Nataraja K.N."/>
            <person name="Reddy Y.A.N."/>
            <person name="Phadnis S."/>
            <person name="Ravikumar R.L."/>
            <person name="Schlapbach R."/>
            <person name="Sreeman S.M."/>
            <person name="Shimizu K.K."/>
        </authorList>
    </citation>
    <scope>NUCLEOTIDE SEQUENCE</scope>
</reference>
<dbReference type="PANTHER" id="PTHR36766:SF73">
    <property type="entry name" value="NB-ARC DOMAIN-CONTAINING PROTEIN"/>
    <property type="match status" value="1"/>
</dbReference>
<dbReference type="InterPro" id="IPR002182">
    <property type="entry name" value="NB-ARC"/>
</dbReference>
<name>A0AAV5D900_ELECO</name>
<feature type="signal peptide" evidence="7">
    <location>
        <begin position="1"/>
        <end position="17"/>
    </location>
</feature>
<dbReference type="InterPro" id="IPR027417">
    <property type="entry name" value="P-loop_NTPase"/>
</dbReference>
<accession>A0AAV5D900</accession>
<dbReference type="Pfam" id="PF23559">
    <property type="entry name" value="WHD_DRP"/>
    <property type="match status" value="1"/>
</dbReference>
<dbReference type="Pfam" id="PF18052">
    <property type="entry name" value="Rx_N"/>
    <property type="match status" value="1"/>
</dbReference>
<gene>
    <name evidence="11" type="primary">ga24483</name>
    <name evidence="11" type="ORF">PR202_ga24483</name>
</gene>
<dbReference type="EMBL" id="BQKI01000013">
    <property type="protein sequence ID" value="GJN06727.1"/>
    <property type="molecule type" value="Genomic_DNA"/>
</dbReference>
<evidence type="ECO:0000259" key="10">
    <source>
        <dbReference type="Pfam" id="PF23559"/>
    </source>
</evidence>
<reference evidence="11" key="2">
    <citation type="submission" date="2021-12" db="EMBL/GenBank/DDBJ databases">
        <title>Resequencing data analysis of finger millet.</title>
        <authorList>
            <person name="Hatakeyama M."/>
            <person name="Aluri S."/>
            <person name="Balachadran M.T."/>
            <person name="Sivarajan S.R."/>
            <person name="Poveda L."/>
            <person name="Shimizu-Inatsugi R."/>
            <person name="Schlapbach R."/>
            <person name="Sreeman S.M."/>
            <person name="Shimizu K.K."/>
        </authorList>
    </citation>
    <scope>NUCLEOTIDE SEQUENCE</scope>
</reference>
<dbReference type="GO" id="GO:0043531">
    <property type="term" value="F:ADP binding"/>
    <property type="evidence" value="ECO:0007669"/>
    <property type="project" value="InterPro"/>
</dbReference>
<keyword evidence="2" id="KW-0433">Leucine-rich repeat</keyword>
<sequence>MAVVGGMLASALLKVVTQQICAAIGGQIKLHLNFENDLKKMKMALESVEAVLKDAERRSIQDASVRLWLRRLTDAVYGISDMFDEFEADTKLAAMVPFLAIGPKICMAMRMKKMRQKLENITNQHQSFSFKTDNSSNFQAIPDERETDSYVEDETLIVGRTEEKRKIIALFSASMTQDDLWEESDSQLNELVNMLPVIKGGNVVVIVTTRDERIARKICTVEPHKLLPLSDEMCWAIIKRKSDFQARDDKEHLEQVGKDIAMKCGGVALAAQTLGYMLKPLTFREWESVRSSDIWNISTLEDESHKIVEDDLIYQWIAHDFIVPSAMFSARQLGKNYVTHFLGMSFLQYSKSSSVRY</sequence>
<evidence type="ECO:0000259" key="8">
    <source>
        <dbReference type="Pfam" id="PF00931"/>
    </source>
</evidence>
<keyword evidence="6" id="KW-0067">ATP-binding</keyword>
<evidence type="ECO:0000256" key="2">
    <source>
        <dbReference type="ARBA" id="ARBA00022614"/>
    </source>
</evidence>
<dbReference type="GO" id="GO:0006952">
    <property type="term" value="P:defense response"/>
    <property type="evidence" value="ECO:0007669"/>
    <property type="project" value="UniProtKB-KW"/>
</dbReference>
<feature type="domain" description="NB-ARC" evidence="8">
    <location>
        <begin position="177"/>
        <end position="241"/>
    </location>
</feature>
<comment type="similarity">
    <text evidence="1">Belongs to the disease resistance NB-LRR family.</text>
</comment>
<evidence type="ECO:0000256" key="3">
    <source>
        <dbReference type="ARBA" id="ARBA00022737"/>
    </source>
</evidence>
<keyword evidence="3" id="KW-0677">Repeat</keyword>
<keyword evidence="4" id="KW-0547">Nucleotide-binding</keyword>
<organism evidence="11 12">
    <name type="scientific">Eleusine coracana subsp. coracana</name>
    <dbReference type="NCBI Taxonomy" id="191504"/>
    <lineage>
        <taxon>Eukaryota</taxon>
        <taxon>Viridiplantae</taxon>
        <taxon>Streptophyta</taxon>
        <taxon>Embryophyta</taxon>
        <taxon>Tracheophyta</taxon>
        <taxon>Spermatophyta</taxon>
        <taxon>Magnoliopsida</taxon>
        <taxon>Liliopsida</taxon>
        <taxon>Poales</taxon>
        <taxon>Poaceae</taxon>
        <taxon>PACMAD clade</taxon>
        <taxon>Chloridoideae</taxon>
        <taxon>Cynodonteae</taxon>
        <taxon>Eleusininae</taxon>
        <taxon>Eleusine</taxon>
    </lineage>
</organism>
<dbReference type="Gene3D" id="1.10.8.430">
    <property type="entry name" value="Helical domain of apoptotic protease-activating factors"/>
    <property type="match status" value="1"/>
</dbReference>
<proteinExistence type="inferred from homology"/>
<dbReference type="GO" id="GO:0005524">
    <property type="term" value="F:ATP binding"/>
    <property type="evidence" value="ECO:0007669"/>
    <property type="project" value="UniProtKB-KW"/>
</dbReference>
<evidence type="ECO:0000256" key="7">
    <source>
        <dbReference type="SAM" id="SignalP"/>
    </source>
</evidence>